<feature type="transmembrane region" description="Helical" evidence="1">
    <location>
        <begin position="174"/>
        <end position="193"/>
    </location>
</feature>
<comment type="caution">
    <text evidence="4">The sequence shown here is derived from an EMBL/GenBank/DDBJ whole genome shotgun (WGS) entry which is preliminary data.</text>
</comment>
<organism evidence="4 5">
    <name type="scientific">Dactylosporangium salmoneum</name>
    <dbReference type="NCBI Taxonomy" id="53361"/>
    <lineage>
        <taxon>Bacteria</taxon>
        <taxon>Bacillati</taxon>
        <taxon>Actinomycetota</taxon>
        <taxon>Actinomycetes</taxon>
        <taxon>Micromonosporales</taxon>
        <taxon>Micromonosporaceae</taxon>
        <taxon>Dactylosporangium</taxon>
    </lineage>
</organism>
<keyword evidence="2" id="KW-0732">Signal</keyword>
<keyword evidence="1" id="KW-1133">Transmembrane helix</keyword>
<dbReference type="InterPro" id="IPR003675">
    <property type="entry name" value="Rce1/LyrA-like_dom"/>
</dbReference>
<evidence type="ECO:0000313" key="5">
    <source>
        <dbReference type="Proteomes" id="UP001501444"/>
    </source>
</evidence>
<evidence type="ECO:0000256" key="1">
    <source>
        <dbReference type="SAM" id="Phobius"/>
    </source>
</evidence>
<name>A0ABN3HWM3_9ACTN</name>
<proteinExistence type="predicted"/>
<keyword evidence="1" id="KW-0812">Transmembrane</keyword>
<evidence type="ECO:0000313" key="4">
    <source>
        <dbReference type="EMBL" id="GAA2389066.1"/>
    </source>
</evidence>
<feature type="transmembrane region" description="Helical" evidence="1">
    <location>
        <begin position="37"/>
        <end position="56"/>
    </location>
</feature>
<dbReference type="Pfam" id="PF02517">
    <property type="entry name" value="Rce1-like"/>
    <property type="match status" value="1"/>
</dbReference>
<reference evidence="4 5" key="1">
    <citation type="journal article" date="2019" name="Int. J. Syst. Evol. Microbiol.">
        <title>The Global Catalogue of Microorganisms (GCM) 10K type strain sequencing project: providing services to taxonomists for standard genome sequencing and annotation.</title>
        <authorList>
            <consortium name="The Broad Institute Genomics Platform"/>
            <consortium name="The Broad Institute Genome Sequencing Center for Infectious Disease"/>
            <person name="Wu L."/>
            <person name="Ma J."/>
        </authorList>
    </citation>
    <scope>NUCLEOTIDE SEQUENCE [LARGE SCALE GENOMIC DNA]</scope>
    <source>
        <strain evidence="4 5">JCM 3272</strain>
    </source>
</reference>
<keyword evidence="5" id="KW-1185">Reference proteome</keyword>
<protein>
    <recommendedName>
        <fullName evidence="3">CAAX prenyl protease 2/Lysostaphin resistance protein A-like domain-containing protein</fullName>
    </recommendedName>
</protein>
<feature type="chain" id="PRO_5047198577" description="CAAX prenyl protease 2/Lysostaphin resistance protein A-like domain-containing protein" evidence="2">
    <location>
        <begin position="19"/>
        <end position="211"/>
    </location>
</feature>
<gene>
    <name evidence="4" type="ORF">GCM10010170_100500</name>
</gene>
<keyword evidence="1" id="KW-0472">Membrane</keyword>
<feature type="transmembrane region" description="Helical" evidence="1">
    <location>
        <begin position="140"/>
        <end position="159"/>
    </location>
</feature>
<feature type="domain" description="CAAX prenyl protease 2/Lysostaphin resistance protein A-like" evidence="3">
    <location>
        <begin position="109"/>
        <end position="210"/>
    </location>
</feature>
<feature type="transmembrane region" description="Helical" evidence="1">
    <location>
        <begin position="105"/>
        <end position="128"/>
    </location>
</feature>
<evidence type="ECO:0000259" key="3">
    <source>
        <dbReference type="Pfam" id="PF02517"/>
    </source>
</evidence>
<feature type="signal peptide" evidence="2">
    <location>
        <begin position="1"/>
        <end position="18"/>
    </location>
</feature>
<sequence>MGWKVAGFLVLCAASVTAATVLVGMFAPPWASKDGQAWPVVALAALFILGSTRLCLRMEGRRAVSFRPRFTHLAIGLASGVALVGLLAWALMLAGVLYWQPNRGFSASLMLSGTAYFCCAVLVEELVFRGYALQRLAEGVGSRAAVALLAAAFGGYHLLTLGTSPSVKAGGADLLWVAAGPAIGAIVFGVAALRTGGIALPVGLHLGWNWT</sequence>
<feature type="transmembrane region" description="Helical" evidence="1">
    <location>
        <begin position="77"/>
        <end position="99"/>
    </location>
</feature>
<dbReference type="EMBL" id="BAAARV010000117">
    <property type="protein sequence ID" value="GAA2389066.1"/>
    <property type="molecule type" value="Genomic_DNA"/>
</dbReference>
<dbReference type="Proteomes" id="UP001501444">
    <property type="component" value="Unassembled WGS sequence"/>
</dbReference>
<accession>A0ABN3HWM3</accession>
<evidence type="ECO:0000256" key="2">
    <source>
        <dbReference type="SAM" id="SignalP"/>
    </source>
</evidence>